<dbReference type="Pfam" id="PF00528">
    <property type="entry name" value="BPD_transp_1"/>
    <property type="match status" value="1"/>
</dbReference>
<name>U4VGQ0_9HYPH</name>
<evidence type="ECO:0000256" key="3">
    <source>
        <dbReference type="ARBA" id="ARBA00022475"/>
    </source>
</evidence>
<feature type="domain" description="ABC transmembrane type-1" evidence="8">
    <location>
        <begin position="59"/>
        <end position="246"/>
    </location>
</feature>
<evidence type="ECO:0000256" key="5">
    <source>
        <dbReference type="ARBA" id="ARBA00022989"/>
    </source>
</evidence>
<keyword evidence="6 7" id="KW-0472">Membrane</keyword>
<dbReference type="SUPFAM" id="SSF161098">
    <property type="entry name" value="MetI-like"/>
    <property type="match status" value="1"/>
</dbReference>
<protein>
    <submittedName>
        <fullName evidence="9">ABC transporter permease</fullName>
    </submittedName>
</protein>
<dbReference type="CDD" id="cd06261">
    <property type="entry name" value="TM_PBP2"/>
    <property type="match status" value="1"/>
</dbReference>
<dbReference type="PROSITE" id="PS50928">
    <property type="entry name" value="ABC_TM1"/>
    <property type="match status" value="1"/>
</dbReference>
<comment type="similarity">
    <text evidence="7">Belongs to the binding-protein-dependent transport system permease family.</text>
</comment>
<comment type="caution">
    <text evidence="9">The sequence shown here is derived from an EMBL/GenBank/DDBJ whole genome shotgun (WGS) entry which is preliminary data.</text>
</comment>
<proteinExistence type="inferred from homology"/>
<keyword evidence="5 7" id="KW-1133">Transmembrane helix</keyword>
<dbReference type="Proteomes" id="UP000016842">
    <property type="component" value="Unassembled WGS sequence"/>
</dbReference>
<evidence type="ECO:0000256" key="1">
    <source>
        <dbReference type="ARBA" id="ARBA00004651"/>
    </source>
</evidence>
<feature type="transmembrane region" description="Helical" evidence="7">
    <location>
        <begin position="129"/>
        <end position="145"/>
    </location>
</feature>
<evidence type="ECO:0000256" key="7">
    <source>
        <dbReference type="RuleBase" id="RU363032"/>
    </source>
</evidence>
<feature type="transmembrane region" description="Helical" evidence="7">
    <location>
        <begin position="183"/>
        <end position="207"/>
    </location>
</feature>
<evidence type="ECO:0000313" key="10">
    <source>
        <dbReference type="Proteomes" id="UP000016842"/>
    </source>
</evidence>
<keyword evidence="2 7" id="KW-0813">Transport</keyword>
<keyword evidence="3" id="KW-1003">Cell membrane</keyword>
<dbReference type="InterPro" id="IPR000515">
    <property type="entry name" value="MetI-like"/>
</dbReference>
<dbReference type="GO" id="GO:0055085">
    <property type="term" value="P:transmembrane transport"/>
    <property type="evidence" value="ECO:0007669"/>
    <property type="project" value="InterPro"/>
</dbReference>
<dbReference type="PATRIC" id="fig|1337887.3.peg.377"/>
<dbReference type="Gene3D" id="1.10.3720.10">
    <property type="entry name" value="MetI-like"/>
    <property type="match status" value="1"/>
</dbReference>
<organism evidence="9 10">
    <name type="scientific">Brucella intermedia 229E</name>
    <dbReference type="NCBI Taxonomy" id="1337887"/>
    <lineage>
        <taxon>Bacteria</taxon>
        <taxon>Pseudomonadati</taxon>
        <taxon>Pseudomonadota</taxon>
        <taxon>Alphaproteobacteria</taxon>
        <taxon>Hyphomicrobiales</taxon>
        <taxon>Brucellaceae</taxon>
        <taxon>Brucella/Ochrobactrum group</taxon>
        <taxon>Brucella</taxon>
    </lineage>
</organism>
<dbReference type="EMBL" id="ASXJ01000015">
    <property type="protein sequence ID" value="ERM03439.1"/>
    <property type="molecule type" value="Genomic_DNA"/>
</dbReference>
<evidence type="ECO:0000256" key="6">
    <source>
        <dbReference type="ARBA" id="ARBA00023136"/>
    </source>
</evidence>
<gene>
    <name evidence="9" type="ORF">Q644_11100</name>
</gene>
<feature type="transmembrane region" description="Helical" evidence="7">
    <location>
        <begin position="101"/>
        <end position="123"/>
    </location>
</feature>
<dbReference type="AlphaFoldDB" id="U4VGQ0"/>
<reference evidence="9 10" key="1">
    <citation type="journal article" date="2014" name="FEMS Microbiol. Lett.">
        <title>Genome sequencing analysis reveals virulence-related gene content of Ochrobactrum intermedium strain 229E, a urease-positive strain isolated from the human gastric niche.</title>
        <authorList>
            <person name="Kulkarni G.J."/>
            <person name="Shetty S."/>
            <person name="Dharne M.S."/>
            <person name="Shouche Y.S."/>
        </authorList>
    </citation>
    <scope>NUCLEOTIDE SEQUENCE [LARGE SCALE GENOMIC DNA]</scope>
    <source>
        <strain evidence="9 10">229E</strain>
    </source>
</reference>
<evidence type="ECO:0000313" key="9">
    <source>
        <dbReference type="EMBL" id="ERM03439.1"/>
    </source>
</evidence>
<accession>U4VGQ0</accession>
<dbReference type="PANTHER" id="PTHR30151:SF20">
    <property type="entry name" value="ABC TRANSPORTER PERMEASE PROTEIN HI_0355-RELATED"/>
    <property type="match status" value="1"/>
</dbReference>
<feature type="transmembrane region" description="Helical" evidence="7">
    <location>
        <begin position="70"/>
        <end position="89"/>
    </location>
</feature>
<comment type="subcellular location">
    <subcellularLocation>
        <location evidence="1 7">Cell membrane</location>
        <topology evidence="1 7">Multi-pass membrane protein</topology>
    </subcellularLocation>
</comment>
<feature type="transmembrane region" description="Helical" evidence="7">
    <location>
        <begin position="227"/>
        <end position="250"/>
    </location>
</feature>
<evidence type="ECO:0000256" key="2">
    <source>
        <dbReference type="ARBA" id="ARBA00022448"/>
    </source>
</evidence>
<sequence>MTEALSNRSRMKRAADGLLSAAVALAIWQAVVSIGQMPRFILPGPLDVVQALIANAGLIAENAAATIGEVLGGLALGSAVGIATAICLMMSPLAQRLVMPAMVFSQAIPIFALAPILTLWLGYGPASKIAVTVLMIFFPVVSTFFDGMRRTDSSLIDAAEILGGAGRMAILFRIRIPSAFPSLASGLSLAAVYAPIGAVVGEWVGGASKGGLGYLMLLANGRAKVDLMFACLFVLAAFTMLLHGTVSHFARKLAVWPRKAA</sequence>
<keyword evidence="4 7" id="KW-0812">Transmembrane</keyword>
<evidence type="ECO:0000256" key="4">
    <source>
        <dbReference type="ARBA" id="ARBA00022692"/>
    </source>
</evidence>
<evidence type="ECO:0000259" key="8">
    <source>
        <dbReference type="PROSITE" id="PS50928"/>
    </source>
</evidence>
<dbReference type="GO" id="GO:0005886">
    <property type="term" value="C:plasma membrane"/>
    <property type="evidence" value="ECO:0007669"/>
    <property type="project" value="UniProtKB-SubCell"/>
</dbReference>
<dbReference type="PANTHER" id="PTHR30151">
    <property type="entry name" value="ALKANE SULFONATE ABC TRANSPORTER-RELATED, MEMBRANE SUBUNIT"/>
    <property type="match status" value="1"/>
</dbReference>
<dbReference type="InterPro" id="IPR035906">
    <property type="entry name" value="MetI-like_sf"/>
</dbReference>